<name>A0ABU7D8H3_9TELE</name>
<reference evidence="1 2" key="1">
    <citation type="submission" date="2021-06" db="EMBL/GenBank/DDBJ databases">
        <authorList>
            <person name="Palmer J.M."/>
        </authorList>
    </citation>
    <scope>NUCLEOTIDE SEQUENCE [LARGE SCALE GENOMIC DNA]</scope>
    <source>
        <strain evidence="1 2">CL_MEX2019</strain>
        <tissue evidence="1">Muscle</tissue>
    </source>
</reference>
<accession>A0ABU7D8H3</accession>
<keyword evidence="2" id="KW-1185">Reference proteome</keyword>
<evidence type="ECO:0000313" key="2">
    <source>
        <dbReference type="Proteomes" id="UP001352852"/>
    </source>
</evidence>
<protein>
    <submittedName>
        <fullName evidence="1">Uncharacterized protein</fullName>
    </submittedName>
</protein>
<gene>
    <name evidence="1" type="ORF">CHARACLAT_010152</name>
</gene>
<sequence>MHFLPFFLGFPGEEQTLILIQNSKKTKKNKKKPKQNRSWTHFWEARRGGSPEVLSNVALTQICGAIERVHGEFGFLERRLASAGESLPTEKQTLKPMQY</sequence>
<organism evidence="1 2">
    <name type="scientific">Characodon lateralis</name>
    <dbReference type="NCBI Taxonomy" id="208331"/>
    <lineage>
        <taxon>Eukaryota</taxon>
        <taxon>Metazoa</taxon>
        <taxon>Chordata</taxon>
        <taxon>Craniata</taxon>
        <taxon>Vertebrata</taxon>
        <taxon>Euteleostomi</taxon>
        <taxon>Actinopterygii</taxon>
        <taxon>Neopterygii</taxon>
        <taxon>Teleostei</taxon>
        <taxon>Neoteleostei</taxon>
        <taxon>Acanthomorphata</taxon>
        <taxon>Ovalentaria</taxon>
        <taxon>Atherinomorphae</taxon>
        <taxon>Cyprinodontiformes</taxon>
        <taxon>Goodeidae</taxon>
        <taxon>Characodon</taxon>
    </lineage>
</organism>
<evidence type="ECO:0000313" key="1">
    <source>
        <dbReference type="EMBL" id="MED6270420.1"/>
    </source>
</evidence>
<dbReference type="EMBL" id="JAHUTJ010017033">
    <property type="protein sequence ID" value="MED6270420.1"/>
    <property type="molecule type" value="Genomic_DNA"/>
</dbReference>
<comment type="caution">
    <text evidence="1">The sequence shown here is derived from an EMBL/GenBank/DDBJ whole genome shotgun (WGS) entry which is preliminary data.</text>
</comment>
<proteinExistence type="predicted"/>
<dbReference type="Proteomes" id="UP001352852">
    <property type="component" value="Unassembled WGS sequence"/>
</dbReference>